<accession>A0A367JS91</accession>
<dbReference type="GO" id="GO:0016020">
    <property type="term" value="C:membrane"/>
    <property type="evidence" value="ECO:0007669"/>
    <property type="project" value="TreeGrafter"/>
</dbReference>
<feature type="compositionally biased region" description="Low complexity" evidence="1">
    <location>
        <begin position="392"/>
        <end position="410"/>
    </location>
</feature>
<name>A0A367JS91_RHIAZ</name>
<dbReference type="GO" id="GO:0004099">
    <property type="term" value="F:chitin deacetylase activity"/>
    <property type="evidence" value="ECO:0007669"/>
    <property type="project" value="TreeGrafter"/>
</dbReference>
<keyword evidence="2" id="KW-0732">Signal</keyword>
<dbReference type="OrthoDB" id="407355at2759"/>
<evidence type="ECO:0000313" key="5">
    <source>
        <dbReference type="Proteomes" id="UP000252139"/>
    </source>
</evidence>
<feature type="chain" id="PRO_5016926685" description="NodB homology domain-containing protein" evidence="2">
    <location>
        <begin position="37"/>
        <end position="569"/>
    </location>
</feature>
<comment type="caution">
    <text evidence="4">The sequence shown here is derived from an EMBL/GenBank/DDBJ whole genome shotgun (WGS) entry which is preliminary data.</text>
</comment>
<feature type="region of interest" description="Disordered" evidence="1">
    <location>
        <begin position="391"/>
        <end position="412"/>
    </location>
</feature>
<dbReference type="InterPro" id="IPR050248">
    <property type="entry name" value="Polysacc_deacetylase_ArnD"/>
</dbReference>
<dbReference type="Gene3D" id="3.20.20.370">
    <property type="entry name" value="Glycoside hydrolase/deacetylase"/>
    <property type="match status" value="1"/>
</dbReference>
<dbReference type="InterPro" id="IPR011330">
    <property type="entry name" value="Glyco_hydro/deAcase_b/a-brl"/>
</dbReference>
<gene>
    <name evidence="4" type="ORF">CU097_011077</name>
</gene>
<dbReference type="EMBL" id="PJQL01000777">
    <property type="protein sequence ID" value="RCH92807.1"/>
    <property type="molecule type" value="Genomic_DNA"/>
</dbReference>
<dbReference type="CDD" id="cd10952">
    <property type="entry name" value="CE4_MrCDA_like"/>
    <property type="match status" value="1"/>
</dbReference>
<feature type="signal peptide" evidence="2">
    <location>
        <begin position="1"/>
        <end position="36"/>
    </location>
</feature>
<sequence>MTRSYSLFTLPSLSLHFMYISNSLLLLAAGAAQVYAATSTKNSYLPQVSPSFPNVKPPTGAVTSYNPGPYDTSSSLSTETLKGYPEPWSSPDTNHPEVQAAYKKIDWSKVPKAPVRKQNSNGEWVSNSDGPNDPYCWWSSTNCVSPKVSYLPPDVYECPNKGDWGLNYDDGPFNKVDADDENASRENPYAEPALYNFLAKNDLHASLFYIGSNVVTYPAAAKRALNNGHQLCVHTWSHPVMTTQSNIKIVAELYWTLKAIKEATGVTPKCWRPPQGDVDDRVRSIAWQMGMRTILWNEDTDDWNMIEPMNGGNLSPKKVDGYFQGWINAQKAGKLKTGILVLEHELNRATVNMTMHWLPTLQKTFNVVPALTCAGITEPYWESGFVYPSDNTPSTKTSTATSGATPTPGSQCTSGSFGLENGDGYNGYCCETQADCIDDCISGKCNGPANPNQSTTTTTTSATPTPNPACTSGSFGLENGDGYNGYCCKTQADCIDDCISGKCNGPANPNKPTTTKTSTKKTTTKSTSTSTASCIPGSRGKKRGDGKDGYCCSTSDDCLETCRKGRCGL</sequence>
<dbReference type="InterPro" id="IPR002509">
    <property type="entry name" value="NODB_dom"/>
</dbReference>
<dbReference type="PANTHER" id="PTHR10587">
    <property type="entry name" value="GLYCOSYL TRANSFERASE-RELATED"/>
    <property type="match status" value="1"/>
</dbReference>
<dbReference type="AlphaFoldDB" id="A0A367JS91"/>
<keyword evidence="5" id="KW-1185">Reference proteome</keyword>
<dbReference type="Pfam" id="PF01522">
    <property type="entry name" value="Polysacc_deac_1"/>
    <property type="match status" value="1"/>
</dbReference>
<evidence type="ECO:0000256" key="2">
    <source>
        <dbReference type="SAM" id="SignalP"/>
    </source>
</evidence>
<dbReference type="GO" id="GO:0009272">
    <property type="term" value="P:fungal-type cell wall biogenesis"/>
    <property type="evidence" value="ECO:0007669"/>
    <property type="project" value="UniProtKB-ARBA"/>
</dbReference>
<evidence type="ECO:0000259" key="3">
    <source>
        <dbReference type="PROSITE" id="PS51677"/>
    </source>
</evidence>
<evidence type="ECO:0000313" key="4">
    <source>
        <dbReference type="EMBL" id="RCH92807.1"/>
    </source>
</evidence>
<dbReference type="GO" id="GO:0005975">
    <property type="term" value="P:carbohydrate metabolic process"/>
    <property type="evidence" value="ECO:0007669"/>
    <property type="project" value="InterPro"/>
</dbReference>
<feature type="domain" description="NodB homology" evidence="3">
    <location>
        <begin position="162"/>
        <end position="370"/>
    </location>
</feature>
<dbReference type="PROSITE" id="PS51677">
    <property type="entry name" value="NODB"/>
    <property type="match status" value="1"/>
</dbReference>
<dbReference type="PANTHER" id="PTHR10587:SF98">
    <property type="entry name" value="CHITIN DEACETYLASE"/>
    <property type="match status" value="1"/>
</dbReference>
<dbReference type="Proteomes" id="UP000252139">
    <property type="component" value="Unassembled WGS sequence"/>
</dbReference>
<feature type="region of interest" description="Disordered" evidence="1">
    <location>
        <begin position="510"/>
        <end position="548"/>
    </location>
</feature>
<protein>
    <recommendedName>
        <fullName evidence="3">NodB homology domain-containing protein</fullName>
    </recommendedName>
</protein>
<proteinExistence type="predicted"/>
<dbReference type="SUPFAM" id="SSF88713">
    <property type="entry name" value="Glycoside hydrolase/deacetylase"/>
    <property type="match status" value="1"/>
</dbReference>
<reference evidence="4 5" key="1">
    <citation type="journal article" date="2018" name="G3 (Bethesda)">
        <title>Phylogenetic and Phylogenomic Definition of Rhizopus Species.</title>
        <authorList>
            <person name="Gryganskyi A.P."/>
            <person name="Golan J."/>
            <person name="Dolatabadi S."/>
            <person name="Mondo S."/>
            <person name="Robb S."/>
            <person name="Idnurm A."/>
            <person name="Muszewska A."/>
            <person name="Steczkiewicz K."/>
            <person name="Masonjones S."/>
            <person name="Liao H.L."/>
            <person name="Gajdeczka M.T."/>
            <person name="Anike F."/>
            <person name="Vuek A."/>
            <person name="Anishchenko I.M."/>
            <person name="Voigt K."/>
            <person name="de Hoog G.S."/>
            <person name="Smith M.E."/>
            <person name="Heitman J."/>
            <person name="Vilgalys R."/>
            <person name="Stajich J.E."/>
        </authorList>
    </citation>
    <scope>NUCLEOTIDE SEQUENCE [LARGE SCALE GENOMIC DNA]</scope>
    <source>
        <strain evidence="4 5">CBS 357.93</strain>
    </source>
</reference>
<feature type="region of interest" description="Disordered" evidence="1">
    <location>
        <begin position="75"/>
        <end position="94"/>
    </location>
</feature>
<evidence type="ECO:0000256" key="1">
    <source>
        <dbReference type="SAM" id="MobiDB-lite"/>
    </source>
</evidence>
<organism evidence="4 5">
    <name type="scientific">Rhizopus azygosporus</name>
    <name type="common">Rhizopus microsporus var. azygosporus</name>
    <dbReference type="NCBI Taxonomy" id="86630"/>
    <lineage>
        <taxon>Eukaryota</taxon>
        <taxon>Fungi</taxon>
        <taxon>Fungi incertae sedis</taxon>
        <taxon>Mucoromycota</taxon>
        <taxon>Mucoromycotina</taxon>
        <taxon>Mucoromycetes</taxon>
        <taxon>Mucorales</taxon>
        <taxon>Mucorineae</taxon>
        <taxon>Rhizopodaceae</taxon>
        <taxon>Rhizopus</taxon>
    </lineage>
</organism>